<keyword evidence="3 7" id="KW-0699">rRNA-binding</keyword>
<dbReference type="GO" id="GO:0019843">
    <property type="term" value="F:rRNA binding"/>
    <property type="evidence" value="ECO:0007669"/>
    <property type="project" value="UniProtKB-UniRule"/>
</dbReference>
<dbReference type="Gene3D" id="2.40.50.1000">
    <property type="match status" value="1"/>
</dbReference>
<dbReference type="GO" id="GO:0003735">
    <property type="term" value="F:structural constituent of ribosome"/>
    <property type="evidence" value="ECO:0007669"/>
    <property type="project" value="UniProtKB-UniRule"/>
</dbReference>
<keyword evidence="5 7" id="KW-0689">Ribosomal protein</keyword>
<evidence type="ECO:0000256" key="3">
    <source>
        <dbReference type="ARBA" id="ARBA00022730"/>
    </source>
</evidence>
<comment type="subunit">
    <text evidence="2 7">Part of the 30S ribosomal subunit.</text>
</comment>
<evidence type="ECO:0000256" key="5">
    <source>
        <dbReference type="ARBA" id="ARBA00022980"/>
    </source>
</evidence>
<dbReference type="SUPFAM" id="SSF50249">
    <property type="entry name" value="Nucleic acid-binding proteins"/>
    <property type="match status" value="1"/>
</dbReference>
<comment type="caution">
    <text evidence="9">The sequence shown here is derived from an EMBL/GenBank/DDBJ whole genome shotgun (WGS) entry which is preliminary data.</text>
</comment>
<keyword evidence="6 7" id="KW-0687">Ribonucleoprotein</keyword>
<proteinExistence type="inferred from homology"/>
<dbReference type="Proteomes" id="UP000195137">
    <property type="component" value="Unassembled WGS sequence"/>
</dbReference>
<dbReference type="HAMAP" id="MF_01345_A">
    <property type="entry name" value="Ribosomal_uS17_A"/>
    <property type="match status" value="1"/>
</dbReference>
<dbReference type="GO" id="GO:0006412">
    <property type="term" value="P:translation"/>
    <property type="evidence" value="ECO:0007669"/>
    <property type="project" value="UniProtKB-UniRule"/>
</dbReference>
<dbReference type="Pfam" id="PF00366">
    <property type="entry name" value="Ribosomal_S17"/>
    <property type="match status" value="1"/>
</dbReference>
<dbReference type="EMBL" id="MRZU01000003">
    <property type="protein sequence ID" value="OUJ18837.1"/>
    <property type="molecule type" value="Genomic_DNA"/>
</dbReference>
<dbReference type="NCBIfam" id="NF006345">
    <property type="entry name" value="PRK08572.1"/>
    <property type="match status" value="1"/>
</dbReference>
<reference evidence="9 10" key="1">
    <citation type="submission" date="2016-12" db="EMBL/GenBank/DDBJ databases">
        <title>Discovery of methanogenic haloarchaea.</title>
        <authorList>
            <person name="Sorokin D.Y."/>
            <person name="Makarova K.S."/>
            <person name="Abbas B."/>
            <person name="Ferrer M."/>
            <person name="Golyshin P.N."/>
        </authorList>
    </citation>
    <scope>NUCLEOTIDE SEQUENCE [LARGE SCALE GENOMIC DNA]</scope>
    <source>
        <strain evidence="9">AMET1</strain>
    </source>
</reference>
<name>A0A1Y3GC61_9EURY</name>
<evidence type="ECO:0000313" key="9">
    <source>
        <dbReference type="EMBL" id="OUJ18837.1"/>
    </source>
</evidence>
<dbReference type="InterPro" id="IPR000266">
    <property type="entry name" value="Ribosomal_uS17"/>
</dbReference>
<dbReference type="InterPro" id="IPR019979">
    <property type="entry name" value="Ribosomal_uS17_CS"/>
</dbReference>
<accession>A0A1Y3GC61</accession>
<evidence type="ECO:0000256" key="4">
    <source>
        <dbReference type="ARBA" id="ARBA00022884"/>
    </source>
</evidence>
<evidence type="ECO:0000256" key="7">
    <source>
        <dbReference type="HAMAP-Rule" id="MF_01345"/>
    </source>
</evidence>
<dbReference type="InterPro" id="IPR012340">
    <property type="entry name" value="NA-bd_OB-fold"/>
</dbReference>
<dbReference type="FunFam" id="2.40.50.1000:FF:000005">
    <property type="entry name" value="30S ribosomal protein S17"/>
    <property type="match status" value="1"/>
</dbReference>
<gene>
    <name evidence="7" type="primary">rps17</name>
    <name evidence="9" type="ORF">AMET1_0488</name>
</gene>
<dbReference type="RefSeq" id="WP_086636893.1">
    <property type="nucleotide sequence ID" value="NZ_MRZU01000003.1"/>
</dbReference>
<evidence type="ECO:0000256" key="8">
    <source>
        <dbReference type="RuleBase" id="RU003872"/>
    </source>
</evidence>
<dbReference type="GO" id="GO:0022627">
    <property type="term" value="C:cytosolic small ribosomal subunit"/>
    <property type="evidence" value="ECO:0007669"/>
    <property type="project" value="UniProtKB-UniRule"/>
</dbReference>
<dbReference type="PANTHER" id="PTHR10744:SF9">
    <property type="entry name" value="40S RIBOSOMAL PROTEIN S11-RELATED"/>
    <property type="match status" value="1"/>
</dbReference>
<dbReference type="InterPro" id="IPR019978">
    <property type="entry name" value="Ribosomal_uS17_archaeal"/>
</dbReference>
<protein>
    <recommendedName>
        <fullName evidence="7">Small ribosomal subunit protein uS17</fullName>
    </recommendedName>
</protein>
<dbReference type="OrthoDB" id="10698at2157"/>
<sequence>MTARDIGLNVKSPEKECNDENCPFHGKLPVRGQVMEGEVVSIVDDKSAVIQREYKKEVPKYERYEKRKSTTTVHKPQCLDIKVGDKVKAAECRPISKTKSFVIVERGEGE</sequence>
<evidence type="ECO:0000313" key="10">
    <source>
        <dbReference type="Proteomes" id="UP000195137"/>
    </source>
</evidence>
<dbReference type="CDD" id="cd00364">
    <property type="entry name" value="Ribosomal_uS17"/>
    <property type="match status" value="1"/>
</dbReference>
<comment type="function">
    <text evidence="7">One of the primary rRNA binding proteins, it binds specifically to the 5'-end of 16S ribosomal RNA.</text>
</comment>
<evidence type="ECO:0000256" key="6">
    <source>
        <dbReference type="ARBA" id="ARBA00023274"/>
    </source>
</evidence>
<dbReference type="AlphaFoldDB" id="A0A1Y3GC61"/>
<dbReference type="PROSITE" id="PS00056">
    <property type="entry name" value="RIBOSOMAL_S17"/>
    <property type="match status" value="1"/>
</dbReference>
<evidence type="ECO:0000256" key="2">
    <source>
        <dbReference type="ARBA" id="ARBA00011458"/>
    </source>
</evidence>
<dbReference type="NCBIfam" id="TIGR03630">
    <property type="entry name" value="uS17_arch"/>
    <property type="match status" value="1"/>
</dbReference>
<comment type="similarity">
    <text evidence="1 7 8">Belongs to the universal ribosomal protein uS17 family.</text>
</comment>
<keyword evidence="4 7" id="KW-0694">RNA-binding</keyword>
<organism evidence="9 10">
    <name type="scientific">Methanonatronarchaeum thermophilum</name>
    <dbReference type="NCBI Taxonomy" id="1927129"/>
    <lineage>
        <taxon>Archaea</taxon>
        <taxon>Methanobacteriati</taxon>
        <taxon>Methanobacteriota</taxon>
        <taxon>Methanonatronarchaeia</taxon>
        <taxon>Methanonatronarchaeales</taxon>
        <taxon>Methanonatronarchaeaceae</taxon>
        <taxon>Methanonatronarchaeum</taxon>
    </lineage>
</organism>
<dbReference type="InterPro" id="IPR028333">
    <property type="entry name" value="Ribosomal_uS17_arc/euk"/>
</dbReference>
<evidence type="ECO:0000256" key="1">
    <source>
        <dbReference type="ARBA" id="ARBA00010254"/>
    </source>
</evidence>
<dbReference type="PANTHER" id="PTHR10744">
    <property type="entry name" value="40S RIBOSOMAL PROTEIN S11 FAMILY MEMBER"/>
    <property type="match status" value="1"/>
</dbReference>
<dbReference type="PRINTS" id="PR00973">
    <property type="entry name" value="RIBOSOMALS17"/>
</dbReference>
<keyword evidence="10" id="KW-1185">Reference proteome</keyword>